<sequence length="118" mass="12376">MEASSEQGPEVEQQQDGTGHHAAGRDGDLLPGGADDGDDPLLPPGREGLAGIVGANIRYEAVRYELTQDDLARAIGRSRAAVSARYTGKVAWTLAEVGKIAELMGLPPADLVTQTNRP</sequence>
<dbReference type="PROSITE" id="PS50943">
    <property type="entry name" value="HTH_CROC1"/>
    <property type="match status" value="1"/>
</dbReference>
<name>A0ABT5U3B3_9MICO</name>
<evidence type="ECO:0000313" key="3">
    <source>
        <dbReference type="EMBL" id="MDD9207895.1"/>
    </source>
</evidence>
<evidence type="ECO:0000259" key="2">
    <source>
        <dbReference type="PROSITE" id="PS50943"/>
    </source>
</evidence>
<evidence type="ECO:0000256" key="1">
    <source>
        <dbReference type="SAM" id="MobiDB-lite"/>
    </source>
</evidence>
<evidence type="ECO:0000313" key="4">
    <source>
        <dbReference type="Proteomes" id="UP001165561"/>
    </source>
</evidence>
<gene>
    <name evidence="3" type="ORF">PU560_15675</name>
</gene>
<organism evidence="3 4">
    <name type="scientific">Georgenia halotolerans</name>
    <dbReference type="NCBI Taxonomy" id="3028317"/>
    <lineage>
        <taxon>Bacteria</taxon>
        <taxon>Bacillati</taxon>
        <taxon>Actinomycetota</taxon>
        <taxon>Actinomycetes</taxon>
        <taxon>Micrococcales</taxon>
        <taxon>Bogoriellaceae</taxon>
        <taxon>Georgenia</taxon>
    </lineage>
</organism>
<dbReference type="InterPro" id="IPR001387">
    <property type="entry name" value="Cro/C1-type_HTH"/>
</dbReference>
<dbReference type="Gene3D" id="1.10.260.40">
    <property type="entry name" value="lambda repressor-like DNA-binding domains"/>
    <property type="match status" value="1"/>
</dbReference>
<feature type="compositionally biased region" description="Polar residues" evidence="1">
    <location>
        <begin position="1"/>
        <end position="17"/>
    </location>
</feature>
<dbReference type="Pfam" id="PF13443">
    <property type="entry name" value="HTH_26"/>
    <property type="match status" value="1"/>
</dbReference>
<dbReference type="InterPro" id="IPR010982">
    <property type="entry name" value="Lambda_DNA-bd_dom_sf"/>
</dbReference>
<dbReference type="EMBL" id="JARACI010001168">
    <property type="protein sequence ID" value="MDD9207895.1"/>
    <property type="molecule type" value="Genomic_DNA"/>
</dbReference>
<accession>A0ABT5U3B3</accession>
<dbReference type="CDD" id="cd00093">
    <property type="entry name" value="HTH_XRE"/>
    <property type="match status" value="1"/>
</dbReference>
<dbReference type="SUPFAM" id="SSF47413">
    <property type="entry name" value="lambda repressor-like DNA-binding domains"/>
    <property type="match status" value="1"/>
</dbReference>
<protein>
    <submittedName>
        <fullName evidence="3">Helix-turn-helix transcriptional regulator</fullName>
    </submittedName>
</protein>
<proteinExistence type="predicted"/>
<feature type="non-terminal residue" evidence="3">
    <location>
        <position position="118"/>
    </location>
</feature>
<feature type="domain" description="HTH cro/C1-type" evidence="2">
    <location>
        <begin position="57"/>
        <end position="111"/>
    </location>
</feature>
<dbReference type="Proteomes" id="UP001165561">
    <property type="component" value="Unassembled WGS sequence"/>
</dbReference>
<reference evidence="3" key="1">
    <citation type="submission" date="2023-02" db="EMBL/GenBank/DDBJ databases">
        <title>Georgenia sp.10Sc9-8, isolated from a soil sample collected from the Taklamakan desert.</title>
        <authorList>
            <person name="Liu S."/>
        </authorList>
    </citation>
    <scope>NUCLEOTIDE SEQUENCE</scope>
    <source>
        <strain evidence="3">10Sc9-8</strain>
    </source>
</reference>
<keyword evidence="4" id="KW-1185">Reference proteome</keyword>
<dbReference type="SMART" id="SM00530">
    <property type="entry name" value="HTH_XRE"/>
    <property type="match status" value="1"/>
</dbReference>
<feature type="region of interest" description="Disordered" evidence="1">
    <location>
        <begin position="1"/>
        <end position="47"/>
    </location>
</feature>
<comment type="caution">
    <text evidence="3">The sequence shown here is derived from an EMBL/GenBank/DDBJ whole genome shotgun (WGS) entry which is preliminary data.</text>
</comment>